<dbReference type="SUPFAM" id="SSF52242">
    <property type="entry name" value="Cobalamin (vitamin B12)-binding domain"/>
    <property type="match status" value="1"/>
</dbReference>
<dbReference type="GO" id="GO:0050667">
    <property type="term" value="P:homocysteine metabolic process"/>
    <property type="evidence" value="ECO:0007669"/>
    <property type="project" value="TreeGrafter"/>
</dbReference>
<dbReference type="Gene3D" id="1.10.1240.10">
    <property type="entry name" value="Methionine synthase domain"/>
    <property type="match status" value="1"/>
</dbReference>
<feature type="domain" description="B12-binding N-terminal" evidence="5">
    <location>
        <begin position="1"/>
        <end position="92"/>
    </location>
</feature>
<dbReference type="InterPro" id="IPR050554">
    <property type="entry name" value="Met_Synthase/Corrinoid"/>
</dbReference>
<dbReference type="PROSITE" id="PS51337">
    <property type="entry name" value="B12_BINDING_NTER"/>
    <property type="match status" value="1"/>
</dbReference>
<reference evidence="6 7" key="1">
    <citation type="submission" date="2019-12" db="EMBL/GenBank/DDBJ databases">
        <authorList>
            <person name="Kun Z."/>
        </authorList>
    </citation>
    <scope>NUCLEOTIDE SEQUENCE [LARGE SCALE GENOMIC DNA]</scope>
    <source>
        <strain evidence="6 7">YIM 123512</strain>
    </source>
</reference>
<comment type="caution">
    <text evidence="6">The sequence shown here is derived from an EMBL/GenBank/DDBJ whole genome shotgun (WGS) entry which is preliminary data.</text>
</comment>
<accession>A0A6L7EVF3</accession>
<comment type="similarity">
    <text evidence="1">Belongs to the methylamine corrinoid protein family.</text>
</comment>
<dbReference type="Proteomes" id="UP000473325">
    <property type="component" value="Unassembled WGS sequence"/>
</dbReference>
<dbReference type="FunFam" id="3.40.50.280:FF:000003">
    <property type="entry name" value="Dimethylamine methyltransferase corrinoid protein"/>
    <property type="match status" value="1"/>
</dbReference>
<dbReference type="InterPro" id="IPR006158">
    <property type="entry name" value="Cobalamin-bd"/>
</dbReference>
<keyword evidence="2" id="KW-0479">Metal-binding</keyword>
<evidence type="ECO:0000313" key="6">
    <source>
        <dbReference type="EMBL" id="MXG91457.1"/>
    </source>
</evidence>
<dbReference type="PROSITE" id="PS51332">
    <property type="entry name" value="B12_BINDING"/>
    <property type="match status" value="1"/>
</dbReference>
<dbReference type="Gene3D" id="3.40.50.280">
    <property type="entry name" value="Cobalamin-binding domain"/>
    <property type="match status" value="1"/>
</dbReference>
<organism evidence="6 7">
    <name type="scientific">Nocardioides flavescens</name>
    <dbReference type="NCBI Taxonomy" id="2691959"/>
    <lineage>
        <taxon>Bacteria</taxon>
        <taxon>Bacillati</taxon>
        <taxon>Actinomycetota</taxon>
        <taxon>Actinomycetes</taxon>
        <taxon>Propionibacteriales</taxon>
        <taxon>Nocardioidaceae</taxon>
        <taxon>Nocardioides</taxon>
    </lineage>
</organism>
<dbReference type="GO" id="GO:0046872">
    <property type="term" value="F:metal ion binding"/>
    <property type="evidence" value="ECO:0007669"/>
    <property type="project" value="UniProtKB-KW"/>
</dbReference>
<dbReference type="SMART" id="SM01018">
    <property type="entry name" value="B12-binding_2"/>
    <property type="match status" value="1"/>
</dbReference>
<proteinExistence type="inferred from homology"/>
<evidence type="ECO:0000259" key="5">
    <source>
        <dbReference type="PROSITE" id="PS51337"/>
    </source>
</evidence>
<feature type="domain" description="B12-binding" evidence="4">
    <location>
        <begin position="92"/>
        <end position="222"/>
    </location>
</feature>
<dbReference type="GO" id="GO:0008705">
    <property type="term" value="F:methionine synthase activity"/>
    <property type="evidence" value="ECO:0007669"/>
    <property type="project" value="TreeGrafter"/>
</dbReference>
<dbReference type="PANTHER" id="PTHR45833:SF1">
    <property type="entry name" value="METHIONINE SYNTHASE"/>
    <property type="match status" value="1"/>
</dbReference>
<dbReference type="CDD" id="cd02070">
    <property type="entry name" value="corrinoid_protein_B12-BD"/>
    <property type="match status" value="1"/>
</dbReference>
<evidence type="ECO:0000256" key="1">
    <source>
        <dbReference type="ARBA" id="ARBA00010854"/>
    </source>
</evidence>
<dbReference type="Pfam" id="PF02607">
    <property type="entry name" value="B12-binding_2"/>
    <property type="match status" value="1"/>
</dbReference>
<keyword evidence="7" id="KW-1185">Reference proteome</keyword>
<dbReference type="Pfam" id="PF02310">
    <property type="entry name" value="B12-binding"/>
    <property type="match status" value="1"/>
</dbReference>
<evidence type="ECO:0000313" key="7">
    <source>
        <dbReference type="Proteomes" id="UP000473325"/>
    </source>
</evidence>
<dbReference type="SUPFAM" id="SSF47644">
    <property type="entry name" value="Methionine synthase domain"/>
    <property type="match status" value="1"/>
</dbReference>
<dbReference type="RefSeq" id="WP_160879376.1">
    <property type="nucleotide sequence ID" value="NZ_WUEK01000012.1"/>
</dbReference>
<gene>
    <name evidence="6" type="ORF">GRQ65_18075</name>
</gene>
<dbReference type="InterPro" id="IPR036724">
    <property type="entry name" value="Cobalamin-bd_sf"/>
</dbReference>
<dbReference type="InterPro" id="IPR036594">
    <property type="entry name" value="Meth_synthase_dom"/>
</dbReference>
<dbReference type="GO" id="GO:0005829">
    <property type="term" value="C:cytosol"/>
    <property type="evidence" value="ECO:0007669"/>
    <property type="project" value="TreeGrafter"/>
</dbReference>
<evidence type="ECO:0000256" key="3">
    <source>
        <dbReference type="ARBA" id="ARBA00023285"/>
    </source>
</evidence>
<sequence length="222" mass="23710">MSDPNEILKGLYDETLVGNAPRVLELTEEGLAAGMEPQSLLFEALIPSLEEVGARFERGDFFVPEMLIAGRAMAGAMERLRPLLAETGVETVGTFLMGTVKGDVHDIGKNLVNIMLEGAGFEVIDLGVQVAPEKFIAAIEEHKPDIVGFSAFLTTTMPMFKANMNALEKAGLRDQVIVMVGGAPVTQEYADAVGADGYAADASACVKRAKDLIEQKRAKVPA</sequence>
<protein>
    <submittedName>
        <fullName evidence="6">Cobalamin-binding protein</fullName>
    </submittedName>
</protein>
<name>A0A6L7EVF3_9ACTN</name>
<dbReference type="AlphaFoldDB" id="A0A6L7EVF3"/>
<dbReference type="InterPro" id="IPR003759">
    <property type="entry name" value="Cbl-bd_cap"/>
</dbReference>
<evidence type="ECO:0000256" key="2">
    <source>
        <dbReference type="ARBA" id="ARBA00022723"/>
    </source>
</evidence>
<dbReference type="PANTHER" id="PTHR45833">
    <property type="entry name" value="METHIONINE SYNTHASE"/>
    <property type="match status" value="1"/>
</dbReference>
<evidence type="ECO:0000259" key="4">
    <source>
        <dbReference type="PROSITE" id="PS51332"/>
    </source>
</evidence>
<dbReference type="EMBL" id="WUEK01000012">
    <property type="protein sequence ID" value="MXG91457.1"/>
    <property type="molecule type" value="Genomic_DNA"/>
</dbReference>
<dbReference type="GO" id="GO:0031419">
    <property type="term" value="F:cobalamin binding"/>
    <property type="evidence" value="ECO:0007669"/>
    <property type="project" value="InterPro"/>
</dbReference>
<dbReference type="GO" id="GO:0046653">
    <property type="term" value="P:tetrahydrofolate metabolic process"/>
    <property type="evidence" value="ECO:0007669"/>
    <property type="project" value="TreeGrafter"/>
</dbReference>
<keyword evidence="3" id="KW-0170">Cobalt</keyword>